<keyword evidence="1" id="KW-1133">Transmembrane helix</keyword>
<comment type="caution">
    <text evidence="2">The sequence shown here is derived from an EMBL/GenBank/DDBJ whole genome shotgun (WGS) entry which is preliminary data.</text>
</comment>
<feature type="transmembrane region" description="Helical" evidence="1">
    <location>
        <begin position="26"/>
        <end position="49"/>
    </location>
</feature>
<accession>A0AAN7Z5H7</accession>
<evidence type="ECO:0000256" key="1">
    <source>
        <dbReference type="SAM" id="Phobius"/>
    </source>
</evidence>
<feature type="transmembrane region" description="Helical" evidence="1">
    <location>
        <begin position="61"/>
        <end position="79"/>
    </location>
</feature>
<evidence type="ECO:0000313" key="2">
    <source>
        <dbReference type="EMBL" id="KAK5624591.1"/>
    </source>
</evidence>
<proteinExistence type="predicted"/>
<dbReference type="Proteomes" id="UP001305414">
    <property type="component" value="Unassembled WGS sequence"/>
</dbReference>
<keyword evidence="1" id="KW-0472">Membrane</keyword>
<reference evidence="2 3" key="1">
    <citation type="submission" date="2023-10" db="EMBL/GenBank/DDBJ databases">
        <title>Draft genome sequence of Xylaria bambusicola isolate GMP-LS, the root and basal stem rot pathogen of sugarcane in Indonesia.</title>
        <authorList>
            <person name="Selvaraj P."/>
            <person name="Muralishankar V."/>
            <person name="Muruganantham S."/>
            <person name="Sp S."/>
            <person name="Haryani S."/>
            <person name="Lau K.J.X."/>
            <person name="Naqvi N.I."/>
        </authorList>
    </citation>
    <scope>NUCLEOTIDE SEQUENCE [LARGE SCALE GENOMIC DNA]</scope>
    <source>
        <strain evidence="2">GMP-LS</strain>
    </source>
</reference>
<evidence type="ECO:0000313" key="3">
    <source>
        <dbReference type="Proteomes" id="UP001305414"/>
    </source>
</evidence>
<organism evidence="2 3">
    <name type="scientific">Xylaria bambusicola</name>
    <dbReference type="NCBI Taxonomy" id="326684"/>
    <lineage>
        <taxon>Eukaryota</taxon>
        <taxon>Fungi</taxon>
        <taxon>Dikarya</taxon>
        <taxon>Ascomycota</taxon>
        <taxon>Pezizomycotina</taxon>
        <taxon>Sordariomycetes</taxon>
        <taxon>Xylariomycetidae</taxon>
        <taxon>Xylariales</taxon>
        <taxon>Xylariaceae</taxon>
        <taxon>Xylaria</taxon>
    </lineage>
</organism>
<name>A0AAN7Z5H7_9PEZI</name>
<dbReference type="EMBL" id="JAWHQM010000001">
    <property type="protein sequence ID" value="KAK5624591.1"/>
    <property type="molecule type" value="Genomic_DNA"/>
</dbReference>
<protein>
    <submittedName>
        <fullName evidence="2">Uncharacterized protein</fullName>
    </submittedName>
</protein>
<keyword evidence="3" id="KW-1185">Reference proteome</keyword>
<keyword evidence="1" id="KW-0812">Transmembrane</keyword>
<dbReference type="AlphaFoldDB" id="A0AAN7Z5H7"/>
<gene>
    <name evidence="2" type="ORF">RRF57_000307</name>
</gene>
<sequence length="221" mass="24202">MEKIVSKGLMMGAAITFTAIHREHTLYNYVTLGIFSLGTAAHVVMSLRVTNLALDGANSCSAIYLLIAMPFLSALAAAAVCLPQFIPALGYTPVIIAFALWMIEDCSNLHPEVCCLLSWWPWTMHHDVARSAAAESTVGIHGSIGPDYRVDDDDDDDDESLLLRYMWSPNQSCVPSSRLSDISLSPSGLDSLPSSWGTLTRNWFPEFSTQGEDLCRRSLTV</sequence>